<name>X1MDW4_9ZZZZ</name>
<sequence length="100" mass="11120">MSNKEVWAPFWTEQDVCVWEGKLEVSAIIVTSEASPGDVTFKNGRDSGGNTILIVEGLANRSQQMCFPKPFYLENGLYLELGENTMGVMVVFKPISEITE</sequence>
<gene>
    <name evidence="1" type="ORF">S06H3_18148</name>
</gene>
<comment type="caution">
    <text evidence="1">The sequence shown here is derived from an EMBL/GenBank/DDBJ whole genome shotgun (WGS) entry which is preliminary data.</text>
</comment>
<reference evidence="1" key="1">
    <citation type="journal article" date="2014" name="Front. Microbiol.">
        <title>High frequency of phylogenetically diverse reductive dehalogenase-homologous genes in deep subseafloor sedimentary metagenomes.</title>
        <authorList>
            <person name="Kawai M."/>
            <person name="Futagami T."/>
            <person name="Toyoda A."/>
            <person name="Takaki Y."/>
            <person name="Nishi S."/>
            <person name="Hori S."/>
            <person name="Arai W."/>
            <person name="Tsubouchi T."/>
            <person name="Morono Y."/>
            <person name="Uchiyama I."/>
            <person name="Ito T."/>
            <person name="Fujiyama A."/>
            <person name="Inagaki F."/>
            <person name="Takami H."/>
        </authorList>
    </citation>
    <scope>NUCLEOTIDE SEQUENCE</scope>
    <source>
        <strain evidence="1">Expedition CK06-06</strain>
    </source>
</reference>
<dbReference type="EMBL" id="BARV01009149">
    <property type="protein sequence ID" value="GAI12875.1"/>
    <property type="molecule type" value="Genomic_DNA"/>
</dbReference>
<proteinExistence type="predicted"/>
<dbReference type="AlphaFoldDB" id="X1MDW4"/>
<evidence type="ECO:0000313" key="1">
    <source>
        <dbReference type="EMBL" id="GAI12875.1"/>
    </source>
</evidence>
<organism evidence="1">
    <name type="scientific">marine sediment metagenome</name>
    <dbReference type="NCBI Taxonomy" id="412755"/>
    <lineage>
        <taxon>unclassified sequences</taxon>
        <taxon>metagenomes</taxon>
        <taxon>ecological metagenomes</taxon>
    </lineage>
</organism>
<protein>
    <submittedName>
        <fullName evidence="1">Uncharacterized protein</fullName>
    </submittedName>
</protein>
<accession>X1MDW4</accession>